<protein>
    <submittedName>
        <fullName evidence="1">Uncharacterized protein</fullName>
    </submittedName>
</protein>
<dbReference type="KEGG" id="cjap:GWK36_02495"/>
<dbReference type="AlphaFoldDB" id="A0A6G7VB13"/>
<dbReference type="EMBL" id="CP048029">
    <property type="protein sequence ID" value="QIK37056.1"/>
    <property type="molecule type" value="Genomic_DNA"/>
</dbReference>
<keyword evidence="2" id="KW-1185">Reference proteome</keyword>
<accession>A0A6G7VB13</accession>
<reference evidence="2" key="1">
    <citation type="submission" date="2020-01" db="EMBL/GenBank/DDBJ databases">
        <title>Caldichromatium gen. nov., sp. nov., a thermophilic purple sulfur bacterium member of the family Chromatiaceae isolated from Nakabusa hot spring, Japan.</title>
        <authorList>
            <person name="Saini M.K."/>
            <person name="Hanada S."/>
            <person name="Tank M."/>
        </authorList>
    </citation>
    <scope>NUCLEOTIDE SEQUENCE [LARGE SCALE GENOMIC DNA]</scope>
    <source>
        <strain evidence="2">No.7</strain>
    </source>
</reference>
<dbReference type="RefSeq" id="WP_166269801.1">
    <property type="nucleotide sequence ID" value="NZ_CP048029.1"/>
</dbReference>
<evidence type="ECO:0000313" key="1">
    <source>
        <dbReference type="EMBL" id="QIK37056.1"/>
    </source>
</evidence>
<sequence>MNQTLQKLRQITQGDAANGEDSAIRKCQAACAELAAPLIQAFHDLENEFVKIDMLKKLWPDDYDQRNDRVSGLLIAWIGSQAKPHGLRLAVPYGSLTFEVALRQDGSPVFLCVRDIHSQRPAIMEFNSRDEWLEFFFKSIAEFIEL</sequence>
<gene>
    <name evidence="1" type="ORF">GWK36_02495</name>
</gene>
<evidence type="ECO:0000313" key="2">
    <source>
        <dbReference type="Proteomes" id="UP000502699"/>
    </source>
</evidence>
<dbReference type="Proteomes" id="UP000502699">
    <property type="component" value="Chromosome"/>
</dbReference>
<organism evidence="1 2">
    <name type="scientific">Caldichromatium japonicum</name>
    <dbReference type="NCBI Taxonomy" id="2699430"/>
    <lineage>
        <taxon>Bacteria</taxon>
        <taxon>Pseudomonadati</taxon>
        <taxon>Pseudomonadota</taxon>
        <taxon>Gammaproteobacteria</taxon>
        <taxon>Chromatiales</taxon>
        <taxon>Chromatiaceae</taxon>
        <taxon>Caldichromatium</taxon>
    </lineage>
</organism>
<proteinExistence type="predicted"/>
<name>A0A6G7VB13_9GAMM</name>